<dbReference type="Proteomes" id="UP000318478">
    <property type="component" value="Unassembled WGS sequence"/>
</dbReference>
<dbReference type="RefSeq" id="WP_146585160.1">
    <property type="nucleotide sequence ID" value="NZ_SJPO01000002.1"/>
</dbReference>
<comment type="caution">
    <text evidence="4">The sequence shown here is derived from an EMBL/GenBank/DDBJ whole genome shotgun (WGS) entry which is preliminary data.</text>
</comment>
<comment type="caution">
    <text evidence="2">Lacks conserved residue(s) required for the propagation of feature annotation.</text>
</comment>
<reference evidence="4 5" key="1">
    <citation type="submission" date="2019-02" db="EMBL/GenBank/DDBJ databases">
        <title>Deep-cultivation of Planctomycetes and their phenomic and genomic characterization uncovers novel biology.</title>
        <authorList>
            <person name="Wiegand S."/>
            <person name="Jogler M."/>
            <person name="Boedeker C."/>
            <person name="Pinto D."/>
            <person name="Vollmers J."/>
            <person name="Rivas-Marin E."/>
            <person name="Kohn T."/>
            <person name="Peeters S.H."/>
            <person name="Heuer A."/>
            <person name="Rast P."/>
            <person name="Oberbeckmann S."/>
            <person name="Bunk B."/>
            <person name="Jeske O."/>
            <person name="Meyerdierks A."/>
            <person name="Storesund J.E."/>
            <person name="Kallscheuer N."/>
            <person name="Luecker S."/>
            <person name="Lage O.M."/>
            <person name="Pohl T."/>
            <person name="Merkel B.J."/>
            <person name="Hornburger P."/>
            <person name="Mueller R.-W."/>
            <person name="Bruemmer F."/>
            <person name="Labrenz M."/>
            <person name="Spormann A.M."/>
            <person name="Op Den Camp H."/>
            <person name="Overmann J."/>
            <person name="Amann R."/>
            <person name="Jetten M.S.M."/>
            <person name="Mascher T."/>
            <person name="Medema M.H."/>
            <person name="Devos D.P."/>
            <person name="Kaster A.-K."/>
            <person name="Ovreas L."/>
            <person name="Rohde M."/>
            <person name="Galperin M.Y."/>
            <person name="Jogler C."/>
        </authorList>
    </citation>
    <scope>NUCLEOTIDE SEQUENCE [LARGE SCALE GENOMIC DNA]</scope>
    <source>
        <strain evidence="4 5">Pla123a</strain>
    </source>
</reference>
<dbReference type="OrthoDB" id="279132at2"/>
<organism evidence="4 5">
    <name type="scientific">Posidoniimonas polymericola</name>
    <dbReference type="NCBI Taxonomy" id="2528002"/>
    <lineage>
        <taxon>Bacteria</taxon>
        <taxon>Pseudomonadati</taxon>
        <taxon>Planctomycetota</taxon>
        <taxon>Planctomycetia</taxon>
        <taxon>Pirellulales</taxon>
        <taxon>Lacipirellulaceae</taxon>
        <taxon>Posidoniimonas</taxon>
    </lineage>
</organism>
<gene>
    <name evidence="4" type="ORF">Pla123a_13780</name>
</gene>
<accession>A0A5C5YUC8</accession>
<dbReference type="AlphaFoldDB" id="A0A5C5YUC8"/>
<protein>
    <submittedName>
        <fullName evidence="4">Chemotaxis regulatory protein CheY</fullName>
    </submittedName>
</protein>
<dbReference type="InterPro" id="IPR050595">
    <property type="entry name" value="Bact_response_regulator"/>
</dbReference>
<evidence type="ECO:0000256" key="1">
    <source>
        <dbReference type="ARBA" id="ARBA00022553"/>
    </source>
</evidence>
<name>A0A5C5YUC8_9BACT</name>
<dbReference type="Gene3D" id="3.40.50.2300">
    <property type="match status" value="1"/>
</dbReference>
<dbReference type="InterPro" id="IPR011006">
    <property type="entry name" value="CheY-like_superfamily"/>
</dbReference>
<dbReference type="GO" id="GO:0000160">
    <property type="term" value="P:phosphorelay signal transduction system"/>
    <property type="evidence" value="ECO:0007669"/>
    <property type="project" value="InterPro"/>
</dbReference>
<evidence type="ECO:0000313" key="4">
    <source>
        <dbReference type="EMBL" id="TWT78584.1"/>
    </source>
</evidence>
<dbReference type="InterPro" id="IPR001789">
    <property type="entry name" value="Sig_transdc_resp-reg_receiver"/>
</dbReference>
<evidence type="ECO:0000256" key="2">
    <source>
        <dbReference type="PROSITE-ProRule" id="PRU00169"/>
    </source>
</evidence>
<dbReference type="PROSITE" id="PS50110">
    <property type="entry name" value="RESPONSE_REGULATORY"/>
    <property type="match status" value="1"/>
</dbReference>
<evidence type="ECO:0000259" key="3">
    <source>
        <dbReference type="PROSITE" id="PS50110"/>
    </source>
</evidence>
<dbReference type="SUPFAM" id="SSF52172">
    <property type="entry name" value="CheY-like"/>
    <property type="match status" value="1"/>
</dbReference>
<dbReference type="PANTHER" id="PTHR44591:SF23">
    <property type="entry name" value="CHEY SUBFAMILY"/>
    <property type="match status" value="1"/>
</dbReference>
<dbReference type="Pfam" id="PF00072">
    <property type="entry name" value="Response_reg"/>
    <property type="match status" value="1"/>
</dbReference>
<dbReference type="EMBL" id="SJPO01000002">
    <property type="protein sequence ID" value="TWT78584.1"/>
    <property type="molecule type" value="Genomic_DNA"/>
</dbReference>
<dbReference type="PANTHER" id="PTHR44591">
    <property type="entry name" value="STRESS RESPONSE REGULATOR PROTEIN 1"/>
    <property type="match status" value="1"/>
</dbReference>
<keyword evidence="1" id="KW-0597">Phosphoprotein</keyword>
<proteinExistence type="predicted"/>
<keyword evidence="5" id="KW-1185">Reference proteome</keyword>
<sequence length="123" mass="13554">MKRILDIGNCGPDHGSLKRFFTGNFDCVLDQADSAADALPKLRDTAYDLVVVNRKLDIDYTDGLDIIRQIKADEQLSSTPVMLITNYPEHQDAAEQAGALRGFGKLELQSSETIERVKSALGE</sequence>
<evidence type="ECO:0000313" key="5">
    <source>
        <dbReference type="Proteomes" id="UP000318478"/>
    </source>
</evidence>
<feature type="domain" description="Response regulatory" evidence="3">
    <location>
        <begin position="3"/>
        <end position="121"/>
    </location>
</feature>